<dbReference type="Gene3D" id="2.30.110.10">
    <property type="entry name" value="Electron Transport, Fmn-binding Protein, Chain A"/>
    <property type="match status" value="1"/>
</dbReference>
<proteinExistence type="predicted"/>
<dbReference type="AlphaFoldDB" id="A0A2A3JXD4"/>
<dbReference type="Pfam" id="PF01613">
    <property type="entry name" value="Flavin_Reduct"/>
    <property type="match status" value="1"/>
</dbReference>
<dbReference type="EMBL" id="NTHN02000077">
    <property type="protein sequence ID" value="MCT4373248.1"/>
    <property type="molecule type" value="Genomic_DNA"/>
</dbReference>
<organism evidence="3">
    <name type="scientific">Alloyangia mangrovi</name>
    <dbReference type="NCBI Taxonomy" id="1779329"/>
    <lineage>
        <taxon>Bacteria</taxon>
        <taxon>Pseudomonadati</taxon>
        <taxon>Pseudomonadota</taxon>
        <taxon>Alphaproteobacteria</taxon>
        <taxon>Rhodobacterales</taxon>
        <taxon>Roseobacteraceae</taxon>
        <taxon>Alloyangia</taxon>
    </lineage>
</organism>
<dbReference type="SUPFAM" id="SSF50475">
    <property type="entry name" value="FMN-binding split barrel"/>
    <property type="match status" value="1"/>
</dbReference>
<protein>
    <submittedName>
        <fullName evidence="2 3">Flavin reductase</fullName>
    </submittedName>
</protein>
<dbReference type="PANTHER" id="PTHR43812">
    <property type="entry name" value="BLR2425 PROTEIN"/>
    <property type="match status" value="1"/>
</dbReference>
<evidence type="ECO:0000259" key="1">
    <source>
        <dbReference type="SMART" id="SM00903"/>
    </source>
</evidence>
<evidence type="ECO:0000313" key="4">
    <source>
        <dbReference type="Proteomes" id="UP000217448"/>
    </source>
</evidence>
<dbReference type="InterPro" id="IPR012349">
    <property type="entry name" value="Split_barrel_FMN-bd"/>
</dbReference>
<reference evidence="2" key="3">
    <citation type="submission" date="2024-05" db="EMBL/GenBank/DDBJ databases">
        <title>Yangia mangrovi SAOS 153D genome.</title>
        <authorList>
            <person name="Verma A."/>
            <person name="Pal Y."/>
            <person name="Sundharam S."/>
            <person name="Bisht B."/>
            <person name="Srinivasan K."/>
        </authorList>
    </citation>
    <scope>NUCLEOTIDE SEQUENCE</scope>
    <source>
        <strain evidence="2">SAOS 153D</strain>
    </source>
</reference>
<dbReference type="GO" id="GO:0016646">
    <property type="term" value="F:oxidoreductase activity, acting on the CH-NH group of donors, NAD or NADP as acceptor"/>
    <property type="evidence" value="ECO:0007669"/>
    <property type="project" value="UniProtKB-ARBA"/>
</dbReference>
<keyword evidence="4" id="KW-1185">Reference proteome</keyword>
<dbReference type="GO" id="GO:0010181">
    <property type="term" value="F:FMN binding"/>
    <property type="evidence" value="ECO:0007669"/>
    <property type="project" value="InterPro"/>
</dbReference>
<comment type="caution">
    <text evidence="3">The sequence shown here is derived from an EMBL/GenBank/DDBJ whole genome shotgun (WGS) entry which is preliminary data.</text>
</comment>
<gene>
    <name evidence="2" type="ORF">CLG85_024340</name>
    <name evidence="3" type="ORF">CLG85_09125</name>
</gene>
<dbReference type="RefSeq" id="WP_095881980.1">
    <property type="nucleotide sequence ID" value="NZ_NTHN02000077.1"/>
</dbReference>
<dbReference type="InterPro" id="IPR002563">
    <property type="entry name" value="Flavin_Rdtase-like_dom"/>
</dbReference>
<reference evidence="3" key="1">
    <citation type="submission" date="2017-09" db="EMBL/GenBank/DDBJ databases">
        <title>Yangia sp. SAOS 153D whole genome sequencing.</title>
        <authorList>
            <person name="Verma A."/>
            <person name="Krishnamurthi S."/>
        </authorList>
    </citation>
    <scope>NUCLEOTIDE SEQUENCE [LARGE SCALE GENOMIC DNA]</scope>
    <source>
        <strain evidence="3">SAOS 153D</strain>
    </source>
</reference>
<dbReference type="SMART" id="SM00903">
    <property type="entry name" value="Flavin_Reduct"/>
    <property type="match status" value="1"/>
</dbReference>
<sequence>MFYDPRKGDHGLPHNPWTALVTPRPIGWVSSRSAAGVPNLAPYSFFNAAATHPPFVMLSSTPRKDSLSNIESTGVFAINIVGAELAEAMNRSSAPVPSDVDEFGLAGVKAGACRSIDAPCVAQSAVVIECILNRVISLSPKSGLPCDTHIVFGEVTGIEIADRVIRDGRVRSELIRPVSRLGYLDYAVTEQTFEIPRPGS</sequence>
<dbReference type="OrthoDB" id="9783347at2"/>
<dbReference type="PANTHER" id="PTHR43812:SF2">
    <property type="entry name" value="FLAVIN REDUCTASE LIKE DOMAIN-CONTAINING PROTEIN"/>
    <property type="match status" value="1"/>
</dbReference>
<accession>A0A2A3JXD4</accession>
<name>A0A2A3JXD4_9RHOB</name>
<dbReference type="Proteomes" id="UP000217448">
    <property type="component" value="Unassembled WGS sequence"/>
</dbReference>
<evidence type="ECO:0000313" key="2">
    <source>
        <dbReference type="EMBL" id="MCT4373248.1"/>
    </source>
</evidence>
<evidence type="ECO:0000313" key="3">
    <source>
        <dbReference type="EMBL" id="PBD19487.1"/>
    </source>
</evidence>
<reference evidence="4" key="2">
    <citation type="submission" date="2023-07" db="EMBL/GenBank/DDBJ databases">
        <title>Yangia mangrovi SAOS 153D genome.</title>
        <authorList>
            <person name="Verma A."/>
            <person name="Pal Y."/>
            <person name="Sundharam S."/>
            <person name="Bisht B."/>
            <person name="Srinivasan K."/>
        </authorList>
    </citation>
    <scope>NUCLEOTIDE SEQUENCE [LARGE SCALE GENOMIC DNA]</scope>
    <source>
        <strain evidence="4">SAOS 153D</strain>
    </source>
</reference>
<dbReference type="EMBL" id="NTHN01000130">
    <property type="protein sequence ID" value="PBD19487.1"/>
    <property type="molecule type" value="Genomic_DNA"/>
</dbReference>
<feature type="domain" description="Flavin reductase like" evidence="1">
    <location>
        <begin position="19"/>
        <end position="172"/>
    </location>
</feature>